<evidence type="ECO:0000256" key="1">
    <source>
        <dbReference type="SAM" id="MobiDB-lite"/>
    </source>
</evidence>
<evidence type="ECO:0000313" key="2">
    <source>
        <dbReference type="EMBL" id="KAF2548990.1"/>
    </source>
</evidence>
<protein>
    <submittedName>
        <fullName evidence="2">Uncharacterized protein</fullName>
    </submittedName>
</protein>
<organism evidence="2">
    <name type="scientific">Brassica cretica</name>
    <name type="common">Mustard</name>
    <dbReference type="NCBI Taxonomy" id="69181"/>
    <lineage>
        <taxon>Eukaryota</taxon>
        <taxon>Viridiplantae</taxon>
        <taxon>Streptophyta</taxon>
        <taxon>Embryophyta</taxon>
        <taxon>Tracheophyta</taxon>
        <taxon>Spermatophyta</taxon>
        <taxon>Magnoliopsida</taxon>
        <taxon>eudicotyledons</taxon>
        <taxon>Gunneridae</taxon>
        <taxon>Pentapetalae</taxon>
        <taxon>rosids</taxon>
        <taxon>malvids</taxon>
        <taxon>Brassicales</taxon>
        <taxon>Brassicaceae</taxon>
        <taxon>Brassiceae</taxon>
        <taxon>Brassica</taxon>
    </lineage>
</organism>
<gene>
    <name evidence="2" type="ORF">F2Q70_00021763</name>
</gene>
<proteinExistence type="predicted"/>
<feature type="region of interest" description="Disordered" evidence="1">
    <location>
        <begin position="50"/>
        <end position="105"/>
    </location>
</feature>
<dbReference type="AlphaFoldDB" id="A0A8S9GV74"/>
<dbReference type="EMBL" id="QGKY02001925">
    <property type="protein sequence ID" value="KAF2548990.1"/>
    <property type="molecule type" value="Genomic_DNA"/>
</dbReference>
<reference evidence="2" key="1">
    <citation type="submission" date="2019-12" db="EMBL/GenBank/DDBJ databases">
        <title>Genome sequencing and annotation of Brassica cretica.</title>
        <authorList>
            <person name="Studholme D.J."/>
            <person name="Sarris P.F."/>
        </authorList>
    </citation>
    <scope>NUCLEOTIDE SEQUENCE</scope>
    <source>
        <strain evidence="2">PFS-102/07</strain>
        <tissue evidence="2">Leaf</tissue>
    </source>
</reference>
<sequence>MVKTSELQPHHLQKIKETTTRLRSNTKEPILIWVQNEFWLEWNPCQQDQRNGVLPKGSLLRMSNSASRQDPDSRVPDKGTLQVPARRNPEFDPWNRAPFQEMENF</sequence>
<comment type="caution">
    <text evidence="2">The sequence shown here is derived from an EMBL/GenBank/DDBJ whole genome shotgun (WGS) entry which is preliminary data.</text>
</comment>
<accession>A0A8S9GV74</accession>
<name>A0A8S9GV74_BRACR</name>